<keyword evidence="2" id="KW-1185">Reference proteome</keyword>
<evidence type="ECO:0000313" key="1">
    <source>
        <dbReference type="EMBL" id="KAF7820087.1"/>
    </source>
</evidence>
<dbReference type="EMBL" id="JAAIUW010000008">
    <property type="protein sequence ID" value="KAF7820087.1"/>
    <property type="molecule type" value="Genomic_DNA"/>
</dbReference>
<gene>
    <name evidence="1" type="ORF">G2W53_025542</name>
</gene>
<sequence length="26" mass="2934">MGSTETPNMVNCYLAPYITSLCKKRI</sequence>
<evidence type="ECO:0000313" key="2">
    <source>
        <dbReference type="Proteomes" id="UP000634136"/>
    </source>
</evidence>
<accession>A0A834WEV7</accession>
<reference evidence="1" key="1">
    <citation type="submission" date="2020-09" db="EMBL/GenBank/DDBJ databases">
        <title>Genome-Enabled Discovery of Anthraquinone Biosynthesis in Senna tora.</title>
        <authorList>
            <person name="Kang S.-H."/>
            <person name="Pandey R.P."/>
            <person name="Lee C.-M."/>
            <person name="Sim J.-S."/>
            <person name="Jeong J.-T."/>
            <person name="Choi B.-S."/>
            <person name="Jung M."/>
            <person name="Ginzburg D."/>
            <person name="Zhao K."/>
            <person name="Won S.Y."/>
            <person name="Oh T.-J."/>
            <person name="Yu Y."/>
            <person name="Kim N.-H."/>
            <person name="Lee O.R."/>
            <person name="Lee T.-H."/>
            <person name="Bashyal P."/>
            <person name="Kim T.-S."/>
            <person name="Lee W.-H."/>
            <person name="Kawkins C."/>
            <person name="Kim C.-K."/>
            <person name="Kim J.S."/>
            <person name="Ahn B.O."/>
            <person name="Rhee S.Y."/>
            <person name="Sohng J.K."/>
        </authorList>
    </citation>
    <scope>NUCLEOTIDE SEQUENCE</scope>
    <source>
        <tissue evidence="1">Leaf</tissue>
    </source>
</reference>
<dbReference type="AlphaFoldDB" id="A0A834WEV7"/>
<dbReference type="Proteomes" id="UP000634136">
    <property type="component" value="Unassembled WGS sequence"/>
</dbReference>
<name>A0A834WEV7_9FABA</name>
<proteinExistence type="predicted"/>
<protein>
    <submittedName>
        <fullName evidence="1">Uncharacterized protein</fullName>
    </submittedName>
</protein>
<comment type="caution">
    <text evidence="1">The sequence shown here is derived from an EMBL/GenBank/DDBJ whole genome shotgun (WGS) entry which is preliminary data.</text>
</comment>
<organism evidence="1 2">
    <name type="scientific">Senna tora</name>
    <dbReference type="NCBI Taxonomy" id="362788"/>
    <lineage>
        <taxon>Eukaryota</taxon>
        <taxon>Viridiplantae</taxon>
        <taxon>Streptophyta</taxon>
        <taxon>Embryophyta</taxon>
        <taxon>Tracheophyta</taxon>
        <taxon>Spermatophyta</taxon>
        <taxon>Magnoliopsida</taxon>
        <taxon>eudicotyledons</taxon>
        <taxon>Gunneridae</taxon>
        <taxon>Pentapetalae</taxon>
        <taxon>rosids</taxon>
        <taxon>fabids</taxon>
        <taxon>Fabales</taxon>
        <taxon>Fabaceae</taxon>
        <taxon>Caesalpinioideae</taxon>
        <taxon>Cassia clade</taxon>
        <taxon>Senna</taxon>
    </lineage>
</organism>